<organism evidence="3 4">
    <name type="scientific">Anoxynatronum sibiricum</name>
    <dbReference type="NCBI Taxonomy" id="210623"/>
    <lineage>
        <taxon>Bacteria</taxon>
        <taxon>Bacillati</taxon>
        <taxon>Bacillota</taxon>
        <taxon>Clostridia</taxon>
        <taxon>Eubacteriales</taxon>
        <taxon>Clostridiaceae</taxon>
        <taxon>Anoxynatronum</taxon>
    </lineage>
</organism>
<gene>
    <name evidence="3" type="ORF">AAIG11_07020</name>
</gene>
<feature type="region of interest" description="Disordered" evidence="1">
    <location>
        <begin position="272"/>
        <end position="292"/>
    </location>
</feature>
<dbReference type="Proteomes" id="UP001407405">
    <property type="component" value="Unassembled WGS sequence"/>
</dbReference>
<proteinExistence type="predicted"/>
<dbReference type="RefSeq" id="WP_343185536.1">
    <property type="nucleotide sequence ID" value="NZ_JBCITM010000005.1"/>
</dbReference>
<evidence type="ECO:0000313" key="4">
    <source>
        <dbReference type="Proteomes" id="UP001407405"/>
    </source>
</evidence>
<comment type="caution">
    <text evidence="3">The sequence shown here is derived from an EMBL/GenBank/DDBJ whole genome shotgun (WGS) entry which is preliminary data.</text>
</comment>
<dbReference type="Pfam" id="PF04468">
    <property type="entry name" value="PSP1"/>
    <property type="match status" value="1"/>
</dbReference>
<dbReference type="PANTHER" id="PTHR43830">
    <property type="entry name" value="PROTEIN PSP1"/>
    <property type="match status" value="1"/>
</dbReference>
<evidence type="ECO:0000313" key="3">
    <source>
        <dbReference type="EMBL" id="MEN1760216.1"/>
    </source>
</evidence>
<keyword evidence="4" id="KW-1185">Reference proteome</keyword>
<protein>
    <submittedName>
        <fullName evidence="3">Stage 0 sporulation family protein</fullName>
    </submittedName>
</protein>
<feature type="domain" description="PSP1 C-terminal" evidence="2">
    <location>
        <begin position="61"/>
        <end position="146"/>
    </location>
</feature>
<dbReference type="InterPro" id="IPR007557">
    <property type="entry name" value="PSP1_C"/>
</dbReference>
<dbReference type="NCBIfam" id="NF041131">
    <property type="entry name" value="RicT_YaaT_fam"/>
    <property type="match status" value="1"/>
</dbReference>
<name>A0ABU9VSR9_9CLOT</name>
<dbReference type="PROSITE" id="PS51411">
    <property type="entry name" value="PSP1_C"/>
    <property type="match status" value="1"/>
</dbReference>
<feature type="compositionally biased region" description="Basic and acidic residues" evidence="1">
    <location>
        <begin position="277"/>
        <end position="292"/>
    </location>
</feature>
<dbReference type="PANTHER" id="PTHR43830:SF3">
    <property type="entry name" value="PROTEIN PSP1"/>
    <property type="match status" value="1"/>
</dbReference>
<dbReference type="EMBL" id="JBCITM010000005">
    <property type="protein sequence ID" value="MEN1760216.1"/>
    <property type="molecule type" value="Genomic_DNA"/>
</dbReference>
<accession>A0ABU9VSR9</accession>
<sequence>MNRVVGVRFKKAGKIYYFDPDVHELPVGTQVIVETARGVEFGDVVVGMKEVSEKDIVSPLKKVVRIVTDEDRKISEENRLREKEAFETGAKKIEKHQLDMKLVDVEYTFDRNKIIFYFTADGRVDFRELVKDLAAIFKTRIELRQIGVRDEAKMIGGIGPCGKPLCCSTWLGEFDPVTIKMAKEQNLSLNPTKISGICGRLFCCLKYEHETYQDMLKRLPSCGARCRCPEGTGEVIETQTLTGKVKLKVKNPDDDTEEIVTCHVDQLTPLNKGKKLRQADGKKKPDKAEPVE</sequence>
<evidence type="ECO:0000259" key="2">
    <source>
        <dbReference type="PROSITE" id="PS51411"/>
    </source>
</evidence>
<evidence type="ECO:0000256" key="1">
    <source>
        <dbReference type="SAM" id="MobiDB-lite"/>
    </source>
</evidence>
<reference evidence="3 4" key="1">
    <citation type="submission" date="2024-04" db="EMBL/GenBank/DDBJ databases">
        <title>Genome sequencing and metabolic network reconstruction of aminoacids and betaine degradation by Anoxynatronum sibiricum.</title>
        <authorList>
            <person name="Detkova E.N."/>
            <person name="Boltjanskaja Y.V."/>
            <person name="Mardanov A.V."/>
            <person name="Kevbrin V."/>
        </authorList>
    </citation>
    <scope>NUCLEOTIDE SEQUENCE [LARGE SCALE GENOMIC DNA]</scope>
    <source>
        <strain evidence="3 4">Z-7981</strain>
    </source>
</reference>
<dbReference type="InterPro" id="IPR047767">
    <property type="entry name" value="PSP1-like"/>
</dbReference>